<evidence type="ECO:0000313" key="8">
    <source>
        <dbReference type="EMBL" id="EFC41544.1"/>
    </source>
</evidence>
<evidence type="ECO:0000256" key="3">
    <source>
        <dbReference type="ARBA" id="ARBA00022989"/>
    </source>
</evidence>
<feature type="transmembrane region" description="Helical" evidence="6">
    <location>
        <begin position="210"/>
        <end position="228"/>
    </location>
</feature>
<keyword evidence="4 6" id="KW-0472">Membrane</keyword>
<keyword evidence="3 6" id="KW-1133">Transmembrane helix</keyword>
<name>D2VNR5_NAEGR</name>
<dbReference type="OrthoDB" id="1728340at2759"/>
<proteinExistence type="predicted"/>
<protein>
    <submittedName>
        <fullName evidence="8">Predicted protein</fullName>
    </submittedName>
</protein>
<dbReference type="GeneID" id="8850766"/>
<feature type="region of interest" description="Disordered" evidence="5">
    <location>
        <begin position="468"/>
        <end position="494"/>
    </location>
</feature>
<dbReference type="AlphaFoldDB" id="D2VNR5"/>
<dbReference type="InterPro" id="IPR000620">
    <property type="entry name" value="EamA_dom"/>
</dbReference>
<dbReference type="EMBL" id="GG738885">
    <property type="protein sequence ID" value="EFC41544.1"/>
    <property type="molecule type" value="Genomic_DNA"/>
</dbReference>
<evidence type="ECO:0000313" key="9">
    <source>
        <dbReference type="Proteomes" id="UP000006671"/>
    </source>
</evidence>
<accession>D2VNR5</accession>
<evidence type="ECO:0000256" key="6">
    <source>
        <dbReference type="SAM" id="Phobius"/>
    </source>
</evidence>
<dbReference type="InParanoid" id="D2VNR5"/>
<evidence type="ECO:0000259" key="7">
    <source>
        <dbReference type="Pfam" id="PF00892"/>
    </source>
</evidence>
<dbReference type="Proteomes" id="UP000006671">
    <property type="component" value="Unassembled WGS sequence"/>
</dbReference>
<dbReference type="GO" id="GO:0016020">
    <property type="term" value="C:membrane"/>
    <property type="evidence" value="ECO:0007669"/>
    <property type="project" value="UniProtKB-SubCell"/>
</dbReference>
<evidence type="ECO:0000256" key="4">
    <source>
        <dbReference type="ARBA" id="ARBA00023136"/>
    </source>
</evidence>
<feature type="transmembrane region" description="Helical" evidence="6">
    <location>
        <begin position="234"/>
        <end position="254"/>
    </location>
</feature>
<dbReference type="Gene3D" id="1.10.3730.20">
    <property type="match status" value="1"/>
</dbReference>
<evidence type="ECO:0000256" key="5">
    <source>
        <dbReference type="SAM" id="MobiDB-lite"/>
    </source>
</evidence>
<dbReference type="InterPro" id="IPR030184">
    <property type="entry name" value="WAT1-related"/>
</dbReference>
<feature type="transmembrane region" description="Helical" evidence="6">
    <location>
        <begin position="123"/>
        <end position="147"/>
    </location>
</feature>
<organism evidence="9">
    <name type="scientific">Naegleria gruberi</name>
    <name type="common">Amoeba</name>
    <dbReference type="NCBI Taxonomy" id="5762"/>
    <lineage>
        <taxon>Eukaryota</taxon>
        <taxon>Discoba</taxon>
        <taxon>Heterolobosea</taxon>
        <taxon>Tetramitia</taxon>
        <taxon>Eutetramitia</taxon>
        <taxon>Vahlkampfiidae</taxon>
        <taxon>Naegleria</taxon>
    </lineage>
</organism>
<dbReference type="KEGG" id="ngr:NAEGRDRAFT_70592"/>
<evidence type="ECO:0000256" key="2">
    <source>
        <dbReference type="ARBA" id="ARBA00022692"/>
    </source>
</evidence>
<dbReference type="OMA" id="VMPAMSQ"/>
<dbReference type="VEuPathDB" id="AmoebaDB:NAEGRDRAFT_70592"/>
<reference evidence="8 9" key="1">
    <citation type="journal article" date="2010" name="Cell">
        <title>The genome of Naegleria gruberi illuminates early eukaryotic versatility.</title>
        <authorList>
            <person name="Fritz-Laylin L.K."/>
            <person name="Prochnik S.E."/>
            <person name="Ginger M.L."/>
            <person name="Dacks J.B."/>
            <person name="Carpenter M.L."/>
            <person name="Field M.C."/>
            <person name="Kuo A."/>
            <person name="Paredez A."/>
            <person name="Chapman J."/>
            <person name="Pham J."/>
            <person name="Shu S."/>
            <person name="Neupane R."/>
            <person name="Cipriano M."/>
            <person name="Mancuso J."/>
            <person name="Tu H."/>
            <person name="Salamov A."/>
            <person name="Lindquist E."/>
            <person name="Shapiro H."/>
            <person name="Lucas S."/>
            <person name="Grigoriev I.V."/>
            <person name="Cande W.Z."/>
            <person name="Fulton C."/>
            <person name="Rokhsar D.S."/>
            <person name="Dawson S.C."/>
        </authorList>
    </citation>
    <scope>NUCLEOTIDE SEQUENCE [LARGE SCALE GENOMIC DNA]</scope>
    <source>
        <strain evidence="8 9">NEG-M</strain>
    </source>
</reference>
<feature type="transmembrane region" description="Helical" evidence="6">
    <location>
        <begin position="339"/>
        <end position="361"/>
    </location>
</feature>
<feature type="transmembrane region" description="Helical" evidence="6">
    <location>
        <begin position="261"/>
        <end position="284"/>
    </location>
</feature>
<dbReference type="SUPFAM" id="SSF103481">
    <property type="entry name" value="Multidrug resistance efflux transporter EmrE"/>
    <property type="match status" value="2"/>
</dbReference>
<keyword evidence="9" id="KW-1185">Reference proteome</keyword>
<feature type="transmembrane region" description="Helical" evidence="6">
    <location>
        <begin position="403"/>
        <end position="422"/>
    </location>
</feature>
<dbReference type="Pfam" id="PF00892">
    <property type="entry name" value="EamA"/>
    <property type="match status" value="1"/>
</dbReference>
<gene>
    <name evidence="8" type="ORF">NAEGRDRAFT_70592</name>
</gene>
<feature type="compositionally biased region" description="Basic and acidic residues" evidence="5">
    <location>
        <begin position="485"/>
        <end position="494"/>
    </location>
</feature>
<keyword evidence="2 6" id="KW-0812">Transmembrane</keyword>
<dbReference type="GO" id="GO:0022857">
    <property type="term" value="F:transmembrane transporter activity"/>
    <property type="evidence" value="ECO:0007669"/>
    <property type="project" value="InterPro"/>
</dbReference>
<sequence length="494" mass="55268">MMVDNEGELGHYEEDHDDELNAPIMINTISSSSSSTNMLFSSSLNYLLKDEEEDEGRAAEYYEEEEAGIVNGKDLVDHDEKEGGEHLPTITDIIHHEEDEEKGEELKKNVVMKYWDSFTQSQFYVHMLMFSTLLTFGGFCVLAPNPIRTMRPTIFAFVRSFLMVICYFVLSLIVDRNYSFRSERFLSRIKNPILRYLYKKTPSFKDFKRMVVCGSMYMLNMVLFVIGMKMINATIAAIVQPLVAVEVCLISIFLGREASSIVKILGVVISAMGAMAMLIIPSLTKEKAAITEETQASESSALEAFSFTIGMIILILNTVAYAFYLILLKKLLNKKIPGITLNFWTFLGGLFIPFLAALYNIRDFEIRRLDDMSYIGMAYAVLIHGTFSFILSSKASSLTSPTVIGIYSTISPTVTTAMTVLISGEEVSLWIIPGALGIFLGVIMVILAKWREGKAAAKELAATIDKNETTTSTELEDVNSIELSPADKENQEDK</sequence>
<feature type="transmembrane region" description="Helical" evidence="6">
    <location>
        <begin position="428"/>
        <end position="448"/>
    </location>
</feature>
<feature type="domain" description="EamA" evidence="7">
    <location>
        <begin position="309"/>
        <end position="446"/>
    </location>
</feature>
<evidence type="ECO:0000256" key="1">
    <source>
        <dbReference type="ARBA" id="ARBA00004141"/>
    </source>
</evidence>
<feature type="transmembrane region" description="Helical" evidence="6">
    <location>
        <begin position="153"/>
        <end position="174"/>
    </location>
</feature>
<comment type="subcellular location">
    <subcellularLocation>
        <location evidence="1">Membrane</location>
        <topology evidence="1">Multi-pass membrane protein</topology>
    </subcellularLocation>
</comment>
<dbReference type="RefSeq" id="XP_002674288.1">
    <property type="nucleotide sequence ID" value="XM_002674242.1"/>
</dbReference>
<feature type="transmembrane region" description="Helical" evidence="6">
    <location>
        <begin position="304"/>
        <end position="327"/>
    </location>
</feature>
<dbReference type="InterPro" id="IPR037185">
    <property type="entry name" value="EmrE-like"/>
</dbReference>
<feature type="transmembrane region" description="Helical" evidence="6">
    <location>
        <begin position="373"/>
        <end position="391"/>
    </location>
</feature>
<dbReference type="PANTHER" id="PTHR31218">
    <property type="entry name" value="WAT1-RELATED PROTEIN"/>
    <property type="match status" value="1"/>
</dbReference>